<dbReference type="HOGENOM" id="CLU_1174432_0_0_0"/>
<keyword evidence="1" id="KW-0472">Membrane</keyword>
<name>M1YW46_NITG3</name>
<sequence>MEAIYGILSALNFVPFGAELCLFVLLTIPGVLLIPGERRSPETITRVTLWMLSMAVLLVGLVKLGLQMAFGEGLPLWLLVSNTGIAAVVLVFSFFRTALQVFLALCVAFVLHLVSVSAFTHVTVTRTLAATYKATPSAPGPGVEYGRHYVELHLKNAPGYFFYVYSEPLTRHLAHSGKMEVPLEVQLRYHWGLLAGHSLQKVDGREWKTEGQGGFGVQGTSPTPYPFEKTFYGLGD</sequence>
<feature type="transmembrane region" description="Helical" evidence="1">
    <location>
        <begin position="102"/>
        <end position="124"/>
    </location>
</feature>
<keyword evidence="1" id="KW-1133">Transmembrane helix</keyword>
<dbReference type="RefSeq" id="WP_005006757.1">
    <property type="nucleotide sequence ID" value="NZ_HG422173.1"/>
</dbReference>
<dbReference type="InParanoid" id="M1YW46"/>
<accession>M1YW46</accession>
<protein>
    <submittedName>
        <fullName evidence="2">Uncharacterized protein</fullName>
    </submittedName>
</protein>
<keyword evidence="1" id="KW-0812">Transmembrane</keyword>
<gene>
    <name evidence="2" type="ORF">NITGR_180006</name>
</gene>
<evidence type="ECO:0000256" key="1">
    <source>
        <dbReference type="SAM" id="Phobius"/>
    </source>
</evidence>
<feature type="transmembrane region" description="Helical" evidence="1">
    <location>
        <begin position="47"/>
        <end position="70"/>
    </location>
</feature>
<dbReference type="EMBL" id="CAQJ01000020">
    <property type="protein sequence ID" value="CCQ89876.1"/>
    <property type="molecule type" value="Genomic_DNA"/>
</dbReference>
<evidence type="ECO:0000313" key="2">
    <source>
        <dbReference type="EMBL" id="CCQ89876.1"/>
    </source>
</evidence>
<reference evidence="2 3" key="1">
    <citation type="journal article" date="2013" name="Front. Microbiol.">
        <title>The genome of Nitrospina gracilis illuminates the metabolism and evolution of the major marine nitrite oxidizer.</title>
        <authorList>
            <person name="Luecker S."/>
            <person name="Nowka B."/>
            <person name="Rattei T."/>
            <person name="Spieck E."/>
            <person name="and Daims H."/>
        </authorList>
    </citation>
    <scope>NUCLEOTIDE SEQUENCE [LARGE SCALE GENOMIC DNA]</scope>
    <source>
        <strain evidence="2 3">3/211</strain>
    </source>
</reference>
<comment type="caution">
    <text evidence="2">The sequence shown here is derived from an EMBL/GenBank/DDBJ whole genome shotgun (WGS) entry which is preliminary data.</text>
</comment>
<keyword evidence="3" id="KW-1185">Reference proteome</keyword>
<dbReference type="Proteomes" id="UP000011704">
    <property type="component" value="Unassembled WGS sequence"/>
</dbReference>
<feature type="transmembrane region" description="Helical" evidence="1">
    <location>
        <begin position="12"/>
        <end position="35"/>
    </location>
</feature>
<evidence type="ECO:0000313" key="3">
    <source>
        <dbReference type="Proteomes" id="UP000011704"/>
    </source>
</evidence>
<proteinExistence type="predicted"/>
<feature type="transmembrane region" description="Helical" evidence="1">
    <location>
        <begin position="76"/>
        <end position="95"/>
    </location>
</feature>
<organism evidence="2 3">
    <name type="scientific">Nitrospina gracilis (strain 3/211)</name>
    <dbReference type="NCBI Taxonomy" id="1266370"/>
    <lineage>
        <taxon>Bacteria</taxon>
        <taxon>Pseudomonadati</taxon>
        <taxon>Nitrospinota/Tectimicrobiota group</taxon>
        <taxon>Nitrospinota</taxon>
        <taxon>Nitrospinia</taxon>
        <taxon>Nitrospinales</taxon>
        <taxon>Nitrospinaceae</taxon>
        <taxon>Nitrospina</taxon>
    </lineage>
</organism>
<dbReference type="AlphaFoldDB" id="M1YW46"/>